<sequence length="477" mass="51060">MSKIKISEIQDWSNSFASFSTSFNGKLNTLKSSTNDLATLDSFSGNGASSVKNYLKDTHSKLADSYKDVVETFSDELKRSLTDFSSQVDNSSSCVIKKSEIETFKTTIETQYKTTKEQLKSINTAFSSVSSICSVSKIELTEANEAWTALKKIIQTMFEKLQAFESSFSGVFTLFSTQLESLNHVSSTMGQIGSVGLNNYNARNFTKLNKAWTIFGHIKDGKELGGGLKFFYQCIENGSLVLTDNANGKKVWMVTTKELYDKIGTGRRAWGANSKFRYVSEAGGKLKPGVADFFENNFKLPNTHYAFLKPSGIGNTVKGVGKAIGEGAISDFKPNNFKGLGKVGKGLFIANVGMSAWDNFSDAHNDSSLSKMEANIAGTINTATDLAVSGAVWGGSMATAAAIGTAICPGAGTIAGVAITAGAIVLSWGFNEGLEKFGVKDAIKDVGKEISKKIGSGIGKVSNFFKNPGKNLAGFFG</sequence>
<gene>
    <name evidence="3" type="ORF">BCR26_17695</name>
</gene>
<dbReference type="PROSITE" id="PS51756">
    <property type="entry name" value="LXG"/>
    <property type="match status" value="1"/>
</dbReference>
<dbReference type="EMBL" id="MIEK01000062">
    <property type="protein sequence ID" value="OEH81103.1"/>
    <property type="molecule type" value="Genomic_DNA"/>
</dbReference>
<accession>A0A1E5KTC3</accession>
<protein>
    <recommendedName>
        <fullName evidence="2">LXG domain-containing protein</fullName>
    </recommendedName>
</protein>
<evidence type="ECO:0000313" key="4">
    <source>
        <dbReference type="Proteomes" id="UP000095256"/>
    </source>
</evidence>
<dbReference type="RefSeq" id="WP_069699921.1">
    <property type="nucleotide sequence ID" value="NZ_JAGGMA010000015.1"/>
</dbReference>
<reference evidence="3 4" key="1">
    <citation type="submission" date="2016-09" db="EMBL/GenBank/DDBJ databases">
        <authorList>
            <person name="Capua I."/>
            <person name="De Benedictis P."/>
            <person name="Joannis T."/>
            <person name="Lombin L.H."/>
            <person name="Cattoli G."/>
        </authorList>
    </citation>
    <scope>NUCLEOTIDE SEQUENCE [LARGE SCALE GENOMIC DNA]</scope>
    <source>
        <strain evidence="3 4">LMG 25899</strain>
    </source>
</reference>
<name>A0A1E5KTC3_9ENTE</name>
<comment type="similarity">
    <text evidence="1">In the N-terminal section; belongs to the LXG family.</text>
</comment>
<dbReference type="Proteomes" id="UP000095256">
    <property type="component" value="Unassembled WGS sequence"/>
</dbReference>
<feature type="domain" description="LXG" evidence="2">
    <location>
        <begin position="1"/>
        <end position="231"/>
    </location>
</feature>
<comment type="caution">
    <text evidence="3">The sequence shown here is derived from an EMBL/GenBank/DDBJ whole genome shotgun (WGS) entry which is preliminary data.</text>
</comment>
<dbReference type="Pfam" id="PF04740">
    <property type="entry name" value="LXG"/>
    <property type="match status" value="1"/>
</dbReference>
<dbReference type="STRING" id="762845.BCR26_17695"/>
<evidence type="ECO:0000259" key="2">
    <source>
        <dbReference type="PROSITE" id="PS51756"/>
    </source>
</evidence>
<dbReference type="OrthoDB" id="2200298at2"/>
<keyword evidence="4" id="KW-1185">Reference proteome</keyword>
<evidence type="ECO:0000256" key="1">
    <source>
        <dbReference type="ARBA" id="ARBA00034117"/>
    </source>
</evidence>
<organism evidence="3 4">
    <name type="scientific">Enterococcus rivorum</name>
    <dbReference type="NCBI Taxonomy" id="762845"/>
    <lineage>
        <taxon>Bacteria</taxon>
        <taxon>Bacillati</taxon>
        <taxon>Bacillota</taxon>
        <taxon>Bacilli</taxon>
        <taxon>Lactobacillales</taxon>
        <taxon>Enterococcaceae</taxon>
        <taxon>Enterococcus</taxon>
    </lineage>
</organism>
<dbReference type="InterPro" id="IPR006829">
    <property type="entry name" value="LXG_dom"/>
</dbReference>
<dbReference type="AlphaFoldDB" id="A0A1E5KTC3"/>
<evidence type="ECO:0000313" key="3">
    <source>
        <dbReference type="EMBL" id="OEH81103.1"/>
    </source>
</evidence>
<proteinExistence type="inferred from homology"/>